<dbReference type="UniPathway" id="UPA00077">
    <property type="reaction ID" value="UER00155"/>
</dbReference>
<evidence type="ECO:0000256" key="2">
    <source>
        <dbReference type="ARBA" id="ARBA00005051"/>
    </source>
</evidence>
<evidence type="ECO:0000313" key="10">
    <source>
        <dbReference type="EMBL" id="TYZ20761.1"/>
    </source>
</evidence>
<dbReference type="SUPFAM" id="SSF55083">
    <property type="entry name" value="6-hydroxymethyl-7,8-dihydropterin pyrophosphokinase, HPPK"/>
    <property type="match status" value="1"/>
</dbReference>
<dbReference type="Gene3D" id="3.40.430.10">
    <property type="entry name" value="Dihydrofolate Reductase, subunit A"/>
    <property type="match status" value="1"/>
</dbReference>
<dbReference type="AlphaFoldDB" id="A0A5D6VXC1"/>
<evidence type="ECO:0000256" key="7">
    <source>
        <dbReference type="ARBA" id="ARBA00022840"/>
    </source>
</evidence>
<dbReference type="EMBL" id="VTOY01000012">
    <property type="protein sequence ID" value="TYZ20761.1"/>
    <property type="molecule type" value="Genomic_DNA"/>
</dbReference>
<dbReference type="GO" id="GO:0046656">
    <property type="term" value="P:folic acid biosynthetic process"/>
    <property type="evidence" value="ECO:0007669"/>
    <property type="project" value="UniProtKB-KW"/>
</dbReference>
<dbReference type="Pfam" id="PF01288">
    <property type="entry name" value="HPPK"/>
    <property type="match status" value="1"/>
</dbReference>
<evidence type="ECO:0000256" key="8">
    <source>
        <dbReference type="ARBA" id="ARBA00022909"/>
    </source>
</evidence>
<dbReference type="GO" id="GO:0046654">
    <property type="term" value="P:tetrahydrofolate biosynthetic process"/>
    <property type="evidence" value="ECO:0007669"/>
    <property type="project" value="UniProtKB-UniPathway"/>
</dbReference>
<dbReference type="Proteomes" id="UP000323646">
    <property type="component" value="Unassembled WGS sequence"/>
</dbReference>
<keyword evidence="7" id="KW-0067">ATP-binding</keyword>
<evidence type="ECO:0000256" key="4">
    <source>
        <dbReference type="ARBA" id="ARBA00022679"/>
    </source>
</evidence>
<dbReference type="InterPro" id="IPR001796">
    <property type="entry name" value="DHFR_dom"/>
</dbReference>
<dbReference type="GO" id="GO:0016301">
    <property type="term" value="F:kinase activity"/>
    <property type="evidence" value="ECO:0007669"/>
    <property type="project" value="UniProtKB-KW"/>
</dbReference>
<dbReference type="GO" id="GO:0004146">
    <property type="term" value="F:dihydrofolate reductase activity"/>
    <property type="evidence" value="ECO:0007669"/>
    <property type="project" value="InterPro"/>
</dbReference>
<dbReference type="CDD" id="cd00209">
    <property type="entry name" value="DHFR"/>
    <property type="match status" value="1"/>
</dbReference>
<dbReference type="GO" id="GO:0003848">
    <property type="term" value="F:2-amino-4-hydroxy-6-hydroxymethyldihydropteridine diphosphokinase activity"/>
    <property type="evidence" value="ECO:0007669"/>
    <property type="project" value="UniProtKB-EC"/>
</dbReference>
<dbReference type="EC" id="2.7.6.3" evidence="3"/>
<comment type="caution">
    <text evidence="10">The sequence shown here is derived from an EMBL/GenBank/DDBJ whole genome shotgun (WGS) entry which is preliminary data.</text>
</comment>
<evidence type="ECO:0000313" key="11">
    <source>
        <dbReference type="Proteomes" id="UP000323646"/>
    </source>
</evidence>
<feature type="domain" description="DHFR" evidence="9">
    <location>
        <begin position="173"/>
        <end position="341"/>
    </location>
</feature>
<keyword evidence="6 10" id="KW-0418">Kinase</keyword>
<dbReference type="OrthoDB" id="9808041at2"/>
<dbReference type="InterPro" id="IPR000550">
    <property type="entry name" value="Hppk"/>
</dbReference>
<dbReference type="RefSeq" id="WP_149172056.1">
    <property type="nucleotide sequence ID" value="NZ_VTOY01000012.1"/>
</dbReference>
<dbReference type="PANTHER" id="PTHR43071:SF1">
    <property type="entry name" value="2-AMINO-4-HYDROXY-6-HYDROXYMETHYLDIHYDROPTERIDINE PYROPHOSPHOKINASE"/>
    <property type="match status" value="1"/>
</dbReference>
<proteinExistence type="predicted"/>
<dbReference type="NCBIfam" id="TIGR01498">
    <property type="entry name" value="folK"/>
    <property type="match status" value="1"/>
</dbReference>
<dbReference type="PROSITE" id="PS00794">
    <property type="entry name" value="HPPK"/>
    <property type="match status" value="1"/>
</dbReference>
<evidence type="ECO:0000256" key="6">
    <source>
        <dbReference type="ARBA" id="ARBA00022777"/>
    </source>
</evidence>
<dbReference type="GO" id="GO:0005524">
    <property type="term" value="F:ATP binding"/>
    <property type="evidence" value="ECO:0007669"/>
    <property type="project" value="UniProtKB-KW"/>
</dbReference>
<keyword evidence="8" id="KW-0289">Folate biosynthesis</keyword>
<dbReference type="CDD" id="cd00483">
    <property type="entry name" value="HPPK"/>
    <property type="match status" value="1"/>
</dbReference>
<dbReference type="PROSITE" id="PS51330">
    <property type="entry name" value="DHFR_2"/>
    <property type="match status" value="1"/>
</dbReference>
<dbReference type="InterPro" id="IPR035907">
    <property type="entry name" value="Hppk_sf"/>
</dbReference>
<evidence type="ECO:0000256" key="5">
    <source>
        <dbReference type="ARBA" id="ARBA00022741"/>
    </source>
</evidence>
<evidence type="ECO:0000259" key="9">
    <source>
        <dbReference type="PROSITE" id="PS51330"/>
    </source>
</evidence>
<reference evidence="10 11" key="1">
    <citation type="submission" date="2019-08" db="EMBL/GenBank/DDBJ databases">
        <title>Selenomonas sp. mPRGC5 and Selenomonas sp. mPRGC8 isolated from ruminal fluid of dairy goat (Capra hircus).</title>
        <authorList>
            <person name="Poothong S."/>
            <person name="Nuengjamnong C."/>
            <person name="Tanasupawat S."/>
        </authorList>
    </citation>
    <scope>NUCLEOTIDE SEQUENCE [LARGE SCALE GENOMIC DNA]</scope>
    <source>
        <strain evidence="11">mPRGC5</strain>
    </source>
</reference>
<evidence type="ECO:0000256" key="3">
    <source>
        <dbReference type="ARBA" id="ARBA00013253"/>
    </source>
</evidence>
<sequence>MNRDDTAYTIWLSLGANLGNRGETIREALRKIAAIPATCLWQVASFYETAPWGKLDQPGFINTAAAVRTSLPVLAFLHECQRIERDLGRVRHEHWGARTIDIDLLAAEGQRFDTEELRLPHPYLTERAFVLYPLRDIAGRLIVKGKTVAAWCEEPAIKSQAIELAAELDTPWPLRLIAAIDENRGLGIEGRLLAHVPDDMAHFKSLTAGNVVIMGRKTAESLPKEAPLNDRINIVLSRSLPALPGFIVSNGLADLWQILGEIHKAHPDKTFWCIGGGEVYRELLPYVRVAEITRLRGCYKADTWLPELSGFQLDHEQEMEQGSFQRWLRIDRERNDNGDIS</sequence>
<keyword evidence="5" id="KW-0547">Nucleotide-binding</keyword>
<dbReference type="Pfam" id="PF00186">
    <property type="entry name" value="DHFR_1"/>
    <property type="match status" value="1"/>
</dbReference>
<protein>
    <recommendedName>
        <fullName evidence="3">2-amino-4-hydroxy-6-hydroxymethyldihydropteridine diphosphokinase</fullName>
        <ecNumber evidence="3">2.7.6.3</ecNumber>
    </recommendedName>
</protein>
<dbReference type="InterPro" id="IPR024072">
    <property type="entry name" value="DHFR-like_dom_sf"/>
</dbReference>
<comment type="pathway">
    <text evidence="2">Cofactor biosynthesis; tetrahydrofolate biosynthesis; 2-amino-4-hydroxy-6-hydroxymethyl-7,8-dihydropteridine diphosphate from 7,8-dihydroneopterin triphosphate: step 4/4.</text>
</comment>
<accession>A0A5D6VXC1</accession>
<dbReference type="SUPFAM" id="SSF53597">
    <property type="entry name" value="Dihydrofolate reductase-like"/>
    <property type="match status" value="1"/>
</dbReference>
<dbReference type="PANTHER" id="PTHR43071">
    <property type="entry name" value="2-AMINO-4-HYDROXY-6-HYDROXYMETHYLDIHYDROPTERIDINE PYROPHOSPHOKINASE"/>
    <property type="match status" value="1"/>
</dbReference>
<evidence type="ECO:0000256" key="1">
    <source>
        <dbReference type="ARBA" id="ARBA00000198"/>
    </source>
</evidence>
<keyword evidence="4 10" id="KW-0808">Transferase</keyword>
<name>A0A5D6VXC1_9FIRM</name>
<gene>
    <name evidence="10" type="primary">folK</name>
    <name evidence="10" type="ORF">FZ040_11175</name>
</gene>
<comment type="catalytic activity">
    <reaction evidence="1">
        <text>6-hydroxymethyl-7,8-dihydropterin + ATP = (7,8-dihydropterin-6-yl)methyl diphosphate + AMP + H(+)</text>
        <dbReference type="Rhea" id="RHEA:11412"/>
        <dbReference type="ChEBI" id="CHEBI:15378"/>
        <dbReference type="ChEBI" id="CHEBI:30616"/>
        <dbReference type="ChEBI" id="CHEBI:44841"/>
        <dbReference type="ChEBI" id="CHEBI:72950"/>
        <dbReference type="ChEBI" id="CHEBI:456215"/>
        <dbReference type="EC" id="2.7.6.3"/>
    </reaction>
</comment>
<organism evidence="10 11">
    <name type="scientific">Selenomonas ruminis</name>
    <dbReference type="NCBI Taxonomy" id="2593411"/>
    <lineage>
        <taxon>Bacteria</taxon>
        <taxon>Bacillati</taxon>
        <taxon>Bacillota</taxon>
        <taxon>Negativicutes</taxon>
        <taxon>Selenomonadales</taxon>
        <taxon>Selenomonadaceae</taxon>
        <taxon>Selenomonas</taxon>
    </lineage>
</organism>
<dbReference type="Gene3D" id="3.30.70.560">
    <property type="entry name" value="7,8-Dihydro-6-hydroxymethylpterin-pyrophosphokinase HPPK"/>
    <property type="match status" value="1"/>
</dbReference>
<keyword evidence="11" id="KW-1185">Reference proteome</keyword>
<dbReference type="PRINTS" id="PR00070">
    <property type="entry name" value="DHFR"/>
</dbReference>